<dbReference type="Proteomes" id="UP001241848">
    <property type="component" value="Unassembled WGS sequence"/>
</dbReference>
<evidence type="ECO:0000256" key="1">
    <source>
        <dbReference type="SAM" id="SignalP"/>
    </source>
</evidence>
<accession>A0ABT9FX70</accession>
<dbReference type="EMBL" id="JAPCKK010000034">
    <property type="protein sequence ID" value="MDP4099331.1"/>
    <property type="molecule type" value="Genomic_DNA"/>
</dbReference>
<sequence length="152" mass="15972">MTNKVMKIVGTTALSISLLTGAASAVSANDATASKVGNEVVEITPFAVGDTLTWDLKGTKEDPENDFNVSVGYPNIKLYAKNTGSASFRVEVMHNSKKTVIFNSTVAPGKTVEVVNNDSNPKVPSGTYTVTVYGGSGLPKGEVVLKSSNTKW</sequence>
<comment type="caution">
    <text evidence="2">The sequence shown here is derived from an EMBL/GenBank/DDBJ whole genome shotgun (WGS) entry which is preliminary data.</text>
</comment>
<evidence type="ECO:0000313" key="2">
    <source>
        <dbReference type="EMBL" id="MDP4099331.1"/>
    </source>
</evidence>
<organism evidence="2 3">
    <name type="scientific">Paenibacillus zeirhizosphaerae</name>
    <dbReference type="NCBI Taxonomy" id="2987519"/>
    <lineage>
        <taxon>Bacteria</taxon>
        <taxon>Bacillati</taxon>
        <taxon>Bacillota</taxon>
        <taxon>Bacilli</taxon>
        <taxon>Bacillales</taxon>
        <taxon>Paenibacillaceae</taxon>
        <taxon>Paenibacillus</taxon>
    </lineage>
</organism>
<feature type="chain" id="PRO_5046077472" evidence="1">
    <location>
        <begin position="23"/>
        <end position="152"/>
    </location>
</feature>
<keyword evidence="1" id="KW-0732">Signal</keyword>
<reference evidence="2 3" key="1">
    <citation type="submission" date="2022-10" db="EMBL/GenBank/DDBJ databases">
        <title>Paenibacillus description and whole genome data of maize root bacterial community.</title>
        <authorList>
            <person name="Marton D."/>
            <person name="Farkas M."/>
            <person name="Cserhati M."/>
        </authorList>
    </citation>
    <scope>NUCLEOTIDE SEQUENCE [LARGE SCALE GENOMIC DNA]</scope>
    <source>
        <strain evidence="2 3">P96</strain>
    </source>
</reference>
<dbReference type="RefSeq" id="WP_305756947.1">
    <property type="nucleotide sequence ID" value="NZ_JAPCKK010000034.1"/>
</dbReference>
<keyword evidence="3" id="KW-1185">Reference proteome</keyword>
<protein>
    <submittedName>
        <fullName evidence="2">Uncharacterized protein</fullName>
    </submittedName>
</protein>
<feature type="signal peptide" evidence="1">
    <location>
        <begin position="1"/>
        <end position="22"/>
    </location>
</feature>
<name>A0ABT9FX70_9BACL</name>
<proteinExistence type="predicted"/>
<evidence type="ECO:0000313" key="3">
    <source>
        <dbReference type="Proteomes" id="UP001241848"/>
    </source>
</evidence>
<gene>
    <name evidence="2" type="ORF">OIN60_21680</name>
</gene>